<evidence type="ECO:0000313" key="2">
    <source>
        <dbReference type="EMBL" id="GBP18664.1"/>
    </source>
</evidence>
<evidence type="ECO:0000256" key="1">
    <source>
        <dbReference type="SAM" id="MobiDB-lite"/>
    </source>
</evidence>
<evidence type="ECO:0000313" key="3">
    <source>
        <dbReference type="Proteomes" id="UP000299102"/>
    </source>
</evidence>
<dbReference type="Proteomes" id="UP000299102">
    <property type="component" value="Unassembled WGS sequence"/>
</dbReference>
<feature type="region of interest" description="Disordered" evidence="1">
    <location>
        <begin position="67"/>
        <end position="88"/>
    </location>
</feature>
<dbReference type="AlphaFoldDB" id="A0A4C1TXR8"/>
<reference evidence="2 3" key="1">
    <citation type="journal article" date="2019" name="Commun. Biol.">
        <title>The bagworm genome reveals a unique fibroin gene that provides high tensile strength.</title>
        <authorList>
            <person name="Kono N."/>
            <person name="Nakamura H."/>
            <person name="Ohtoshi R."/>
            <person name="Tomita M."/>
            <person name="Numata K."/>
            <person name="Arakawa K."/>
        </authorList>
    </citation>
    <scope>NUCLEOTIDE SEQUENCE [LARGE SCALE GENOMIC DNA]</scope>
</reference>
<name>A0A4C1TXR8_EUMVA</name>
<organism evidence="2 3">
    <name type="scientific">Eumeta variegata</name>
    <name type="common">Bagworm moth</name>
    <name type="synonym">Eumeta japonica</name>
    <dbReference type="NCBI Taxonomy" id="151549"/>
    <lineage>
        <taxon>Eukaryota</taxon>
        <taxon>Metazoa</taxon>
        <taxon>Ecdysozoa</taxon>
        <taxon>Arthropoda</taxon>
        <taxon>Hexapoda</taxon>
        <taxon>Insecta</taxon>
        <taxon>Pterygota</taxon>
        <taxon>Neoptera</taxon>
        <taxon>Endopterygota</taxon>
        <taxon>Lepidoptera</taxon>
        <taxon>Glossata</taxon>
        <taxon>Ditrysia</taxon>
        <taxon>Tineoidea</taxon>
        <taxon>Psychidae</taxon>
        <taxon>Oiketicinae</taxon>
        <taxon>Eumeta</taxon>
    </lineage>
</organism>
<keyword evidence="3" id="KW-1185">Reference proteome</keyword>
<comment type="caution">
    <text evidence="2">The sequence shown here is derived from an EMBL/GenBank/DDBJ whole genome shotgun (WGS) entry which is preliminary data.</text>
</comment>
<protein>
    <submittedName>
        <fullName evidence="2">Uncharacterized protein</fullName>
    </submittedName>
</protein>
<gene>
    <name evidence="2" type="ORF">EVAR_14434_1</name>
</gene>
<dbReference type="EMBL" id="BGZK01000099">
    <property type="protein sequence ID" value="GBP18664.1"/>
    <property type="molecule type" value="Genomic_DNA"/>
</dbReference>
<sequence length="88" mass="9642">MSMAIVSDPHRKSKTRSNPPESEIKRLREGVLSVMMALLNSPKGVGRGAIYRCFCSVHGGNKLPVARNRDPLSPESFAFLNDSKGLTE</sequence>
<accession>A0A4C1TXR8</accession>
<proteinExistence type="predicted"/>
<feature type="region of interest" description="Disordered" evidence="1">
    <location>
        <begin position="1"/>
        <end position="24"/>
    </location>
</feature>